<feature type="signal peptide" evidence="2">
    <location>
        <begin position="1"/>
        <end position="19"/>
    </location>
</feature>
<feature type="chain" id="PRO_5015913767" evidence="2">
    <location>
        <begin position="20"/>
        <end position="649"/>
    </location>
</feature>
<dbReference type="EMBL" id="KZ805344">
    <property type="protein sequence ID" value="PVI02298.1"/>
    <property type="molecule type" value="Genomic_DNA"/>
</dbReference>
<feature type="compositionally biased region" description="Polar residues" evidence="1">
    <location>
        <begin position="176"/>
        <end position="185"/>
    </location>
</feature>
<feature type="compositionally biased region" description="Low complexity" evidence="1">
    <location>
        <begin position="186"/>
        <end position="235"/>
    </location>
</feature>
<dbReference type="Proteomes" id="UP000244855">
    <property type="component" value="Unassembled WGS sequence"/>
</dbReference>
<evidence type="ECO:0000256" key="1">
    <source>
        <dbReference type="SAM" id="MobiDB-lite"/>
    </source>
</evidence>
<keyword evidence="4" id="KW-1185">Reference proteome</keyword>
<feature type="compositionally biased region" description="Low complexity" evidence="1">
    <location>
        <begin position="159"/>
        <end position="168"/>
    </location>
</feature>
<dbReference type="AlphaFoldDB" id="A0A2V1DVC5"/>
<evidence type="ECO:0000313" key="4">
    <source>
        <dbReference type="Proteomes" id="UP000244855"/>
    </source>
</evidence>
<protein>
    <submittedName>
        <fullName evidence="3">Uncharacterized protein</fullName>
    </submittedName>
</protein>
<dbReference type="OrthoDB" id="5188439at2759"/>
<proteinExistence type="predicted"/>
<feature type="region of interest" description="Disordered" evidence="1">
    <location>
        <begin position="113"/>
        <end position="318"/>
    </location>
</feature>
<name>A0A2V1DVC5_9PLEO</name>
<gene>
    <name evidence="3" type="ORF">DM02DRAFT_626808</name>
</gene>
<organism evidence="3 4">
    <name type="scientific">Periconia macrospinosa</name>
    <dbReference type="NCBI Taxonomy" id="97972"/>
    <lineage>
        <taxon>Eukaryota</taxon>
        <taxon>Fungi</taxon>
        <taxon>Dikarya</taxon>
        <taxon>Ascomycota</taxon>
        <taxon>Pezizomycotina</taxon>
        <taxon>Dothideomycetes</taxon>
        <taxon>Pleosporomycetidae</taxon>
        <taxon>Pleosporales</taxon>
        <taxon>Massarineae</taxon>
        <taxon>Periconiaceae</taxon>
        <taxon>Periconia</taxon>
    </lineage>
</organism>
<keyword evidence="2" id="KW-0732">Signal</keyword>
<evidence type="ECO:0000313" key="3">
    <source>
        <dbReference type="EMBL" id="PVI02298.1"/>
    </source>
</evidence>
<reference evidence="3 4" key="1">
    <citation type="journal article" date="2018" name="Sci. Rep.">
        <title>Comparative genomics provides insights into the lifestyle and reveals functional heterogeneity of dark septate endophytic fungi.</title>
        <authorList>
            <person name="Knapp D.G."/>
            <person name="Nemeth J.B."/>
            <person name="Barry K."/>
            <person name="Hainaut M."/>
            <person name="Henrissat B."/>
            <person name="Johnson J."/>
            <person name="Kuo A."/>
            <person name="Lim J.H.P."/>
            <person name="Lipzen A."/>
            <person name="Nolan M."/>
            <person name="Ohm R.A."/>
            <person name="Tamas L."/>
            <person name="Grigoriev I.V."/>
            <person name="Spatafora J.W."/>
            <person name="Nagy L.G."/>
            <person name="Kovacs G.M."/>
        </authorList>
    </citation>
    <scope>NUCLEOTIDE SEQUENCE [LARGE SCALE GENOMIC DNA]</scope>
    <source>
        <strain evidence="3 4">DSE2036</strain>
    </source>
</reference>
<accession>A0A2V1DVC5</accession>
<sequence>MRAPSLTVLLCIGSPVVFANIICDTTRAPSVASIDLDATTTCINDLCVNGDHSKPCGSLQLSVTQLRQDVVVDADACKNYFGSIISQCAIIEQGGVFISNEVLYEIKGDRRIREESRGVSDSHSVQPDLETRTRSRRRPAINKSKTPNASKPPKPNSPLPNAKSSSSTLKAKPILPTTNAKSNPSTPEVKPATTTVKPPSPTSKDNSTPTPKKNPKSTPAASSTLTSNTNGTSASCGTRGANKTKPITPSKKKNGIRDVFESFIPSSLLPRNPPQNPPQNKGKAPQNKGKTPQNKGKAPQNKGKAPATEVDSDSDTCGPTERYFKRPLSAKANHYRFDKSVGWDSSTAYTNAEKHVRNVFDKMTENGFFNVIEFYGANQETFCVGDPGRNDPMVISEQAASKREKCIITNGNYFVLPGSNEDMEWEFNGPVIQDLKKYKGFSIGWTSTDRPGEKSFLPPSDYQRYYEKFEGTDGSFMYCGPSLIQDVEFERAEFCKDVPKLTEHNIAEVTAIKLHNKVYGSIPGSLSHASRPHNRLVTVIMSKTSKFIFSYTSTRQALAGLNLNEMRALIDTFLREFTSAPNGIAGAQQALNMDGGGSVFVNFINGDGEMELIAAGKLDTKKAKHVPRKVQTVVRHSILEKRLDWHFGV</sequence>
<evidence type="ECO:0000256" key="2">
    <source>
        <dbReference type="SAM" id="SignalP"/>
    </source>
</evidence>
<feature type="compositionally biased region" description="Low complexity" evidence="1">
    <location>
        <begin position="278"/>
        <end position="288"/>
    </location>
</feature>